<evidence type="ECO:0000313" key="1">
    <source>
        <dbReference type="EMBL" id="EIQ81129.1"/>
    </source>
</evidence>
<accession>A0AAV3FQS4</accession>
<reference evidence="1 2" key="1">
    <citation type="journal article" date="2012" name="PLoS ONE">
        <title>Gene Repertoire Evolution of Streptococcus pyogenes Inferred from Phylogenomic Analysis with Streptococcus canis and Streptococcus dysgalactiae.</title>
        <authorList>
            <person name="Lefebure T."/>
            <person name="Richards V.P."/>
            <person name="Lang P."/>
            <person name="Pavinski-Bitar P."/>
            <person name="Stanhope M.J."/>
        </authorList>
    </citation>
    <scope>NUCLEOTIDE SEQUENCE [LARGE SCALE GENOMIC DNA]</scope>
    <source>
        <strain evidence="1 2">FSL Z3-227</strain>
    </source>
</reference>
<organism evidence="1 2">
    <name type="scientific">Streptococcus canis FSL Z3-227</name>
    <dbReference type="NCBI Taxonomy" id="482234"/>
    <lineage>
        <taxon>Bacteria</taxon>
        <taxon>Bacillati</taxon>
        <taxon>Bacillota</taxon>
        <taxon>Bacilli</taxon>
        <taxon>Lactobacillales</taxon>
        <taxon>Streptococcaceae</taxon>
        <taxon>Streptococcus</taxon>
    </lineage>
</organism>
<dbReference type="Proteomes" id="UP000004423">
    <property type="component" value="Unassembled WGS sequence"/>
</dbReference>
<comment type="caution">
    <text evidence="1">The sequence shown here is derived from an EMBL/GenBank/DDBJ whole genome shotgun (WGS) entry which is preliminary data.</text>
</comment>
<name>A0AAV3FQS4_STRCB</name>
<gene>
    <name evidence="1" type="ORF">SCAZ3_01800</name>
</gene>
<proteinExistence type="predicted"/>
<sequence>MLLFDLLDSICFKVDIVANFYGLEILKLNQTHEDRKFYLFFEFDLEWFKSFLGKPCFISNNFSSKLPVFEFDLWL</sequence>
<evidence type="ECO:0000313" key="2">
    <source>
        <dbReference type="Proteomes" id="UP000004423"/>
    </source>
</evidence>
<protein>
    <submittedName>
        <fullName evidence="1">Uncharacterized protein</fullName>
    </submittedName>
</protein>
<dbReference type="EMBL" id="AIDX01000001">
    <property type="protein sequence ID" value="EIQ81129.1"/>
    <property type="molecule type" value="Genomic_DNA"/>
</dbReference>
<dbReference type="AlphaFoldDB" id="A0AAV3FQS4"/>